<feature type="compositionally biased region" description="Low complexity" evidence="4">
    <location>
        <begin position="509"/>
        <end position="519"/>
    </location>
</feature>
<feature type="domain" description="RRM" evidence="5">
    <location>
        <begin position="529"/>
        <end position="602"/>
    </location>
</feature>
<dbReference type="PROSITE" id="PS50303">
    <property type="entry name" value="PUM_HD"/>
    <property type="match status" value="1"/>
</dbReference>
<feature type="region of interest" description="Disordered" evidence="4">
    <location>
        <begin position="470"/>
        <end position="519"/>
    </location>
</feature>
<dbReference type="InterPro" id="IPR016024">
    <property type="entry name" value="ARM-type_fold"/>
</dbReference>
<protein>
    <submittedName>
        <fullName evidence="7">Uncharacterized protein</fullName>
    </submittedName>
</protein>
<dbReference type="InterPro" id="IPR001313">
    <property type="entry name" value="Pumilio_RNA-bd_rpt"/>
</dbReference>
<sequence length="1306" mass="137454">MDHNGIPGSEQQQQQNQLLQPLFDSSISLPRDGVKAGAIRQTPSSSPLDPNPQQQAFASGSNVFGRLPTTTTTSLDNALISHMQPQTQGPSASSGGHARTASYGTTLLDTLNEEKQQLHPTSLHYQRAAAAHQRHYSLMGDVSSQPSLSLSPPTPASGNRLSTHARAHTLTTSPPGILLRQPMPTNASGILGAHARLSSLSGLGSTTSSTLPQNAAAVGGTLQPGSTLLSSSALRSSYSSSSLRAAFGNRNSPSPLGGISSSATGGAGADPKLTSSSIGTSGGGGGGRSFDFSTLLDEGVWGPSRLSNELDILATPVDGSFASGNTSLAEAMMGNLNIDSGSSNAARIRSYSFNSPPEGDDGPDDPDIDVLHAAAKSQNPSLAFRKLMARTHARSKTLASPFANNNEGQQQQQQQPAGHTHSHSQQQRRSIVGHARQPSLCESTSGDAAASVHIGIGGESMRAFTRAGSISGGTQSTCGSASHSRQASVQLQHHQQPPQAHHHHHHVRQPSADFDFSSFASGSDGVPTRSLWVGNVDPAMSNQDLVAQFGKYGRVESLRLLPDKECAFVNFLRVEDAISAKEDMHAGARIGNNTVRVGYGKGESYATGDAQAMQPTRALWIGNIAPAANPDSLATIFQQFGTIESARVLNHKNCGFVNFIRLEDAVRAKQAMNGKSIDGSVVRIGYAKVPAAKNESSLKLRNPVPSAAPLTVSGQLAEEDSITGTTSRGLTNDMVLEPGYSLSIDEDLVAFCYATQLPHLPESQVAIRPDSTEGGSSTALAELTATTSSSGGPGSKPVLQQARLRDIRKQLEPATNGGSNQVLAKADFDQLVRELMPHAVDLCTDYVGNVLIQKIAERGDAAQKLELARRVGPHMAAIGVHKNGTWAVQKIIDTADTPEQRRVVAQSIKPYTPQLLLDQLGNYVVQGCLKFGGPTGDAASSNQFVYDAIHARCMEIAQGRFGARAIRTCLESPHATKLQQKLVAVALVTNAVALATNANGHLLMNWLLDSSKFTGRFRVLAHQLAPHLRYLATHKLGASTVTKLADQTAEPDARDLILNTLFFNPDPSVLDDLLLDQAQGVHLILKILQGNAIGDAEKARIADRLRSLLENSSHANAPAPASSSTDAANVRASPSSSTSSSSSAVPPSQRLADVVAGILAHSQPVYPPTMPPAAHRASTTSTSAVQQQTHDMPHVVSSTSPPPPPHVGFHFMPHHTMSMNPAAAAAMSYPAVTGYGGMVAGSYYMDPLAGMAPAGFFGIDYAAGGQQRASAMPYYPYANITPQNHHPQHNHPSSSSSSCSPSNDKQ</sequence>
<dbReference type="GO" id="GO:0000288">
    <property type="term" value="P:nuclear-transcribed mRNA catabolic process, deadenylation-dependent decay"/>
    <property type="evidence" value="ECO:0007669"/>
    <property type="project" value="TreeGrafter"/>
</dbReference>
<feature type="domain" description="PUM-HD" evidence="6">
    <location>
        <begin position="761"/>
        <end position="1129"/>
    </location>
</feature>
<dbReference type="InterPro" id="IPR011989">
    <property type="entry name" value="ARM-like"/>
</dbReference>
<dbReference type="InterPro" id="IPR012677">
    <property type="entry name" value="Nucleotide-bd_a/b_plait_sf"/>
</dbReference>
<dbReference type="SUPFAM" id="SSF54928">
    <property type="entry name" value="RNA-binding domain, RBD"/>
    <property type="match status" value="2"/>
</dbReference>
<dbReference type="Proteomes" id="UP001140011">
    <property type="component" value="Unassembled WGS sequence"/>
</dbReference>
<dbReference type="SMART" id="SM00025">
    <property type="entry name" value="Pumilio"/>
    <property type="match status" value="5"/>
</dbReference>
<feature type="compositionally biased region" description="Polar residues" evidence="4">
    <location>
        <begin position="41"/>
        <end position="65"/>
    </location>
</feature>
<evidence type="ECO:0000256" key="2">
    <source>
        <dbReference type="PROSITE-ProRule" id="PRU00176"/>
    </source>
</evidence>
<reference evidence="7" key="1">
    <citation type="submission" date="2022-07" db="EMBL/GenBank/DDBJ databases">
        <title>Phylogenomic reconstructions and comparative analyses of Kickxellomycotina fungi.</title>
        <authorList>
            <person name="Reynolds N.K."/>
            <person name="Stajich J.E."/>
            <person name="Barry K."/>
            <person name="Grigoriev I.V."/>
            <person name="Crous P."/>
            <person name="Smith M.E."/>
        </authorList>
    </citation>
    <scope>NUCLEOTIDE SEQUENCE</scope>
    <source>
        <strain evidence="7">BCRC 34297</strain>
    </source>
</reference>
<evidence type="ECO:0000256" key="3">
    <source>
        <dbReference type="PROSITE-ProRule" id="PRU00317"/>
    </source>
</evidence>
<feature type="region of interest" description="Disordered" evidence="4">
    <location>
        <begin position="254"/>
        <end position="285"/>
    </location>
</feature>
<feature type="region of interest" description="Disordered" evidence="4">
    <location>
        <begin position="711"/>
        <end position="730"/>
    </location>
</feature>
<dbReference type="SUPFAM" id="SSF48371">
    <property type="entry name" value="ARM repeat"/>
    <property type="match status" value="1"/>
</dbReference>
<accession>A0A9W8GZ09</accession>
<dbReference type="GO" id="GO:0003723">
    <property type="term" value="F:RNA binding"/>
    <property type="evidence" value="ECO:0007669"/>
    <property type="project" value="UniProtKB-UniRule"/>
</dbReference>
<feature type="repeat" description="Pumilio" evidence="3">
    <location>
        <begin position="866"/>
        <end position="905"/>
    </location>
</feature>
<keyword evidence="1" id="KW-0677">Repeat</keyword>
<dbReference type="CDD" id="cd00590">
    <property type="entry name" value="RRM_SF"/>
    <property type="match status" value="2"/>
</dbReference>
<dbReference type="PROSITE" id="PS50102">
    <property type="entry name" value="RRM"/>
    <property type="match status" value="2"/>
</dbReference>
<feature type="region of interest" description="Disordered" evidence="4">
    <location>
        <begin position="349"/>
        <end position="369"/>
    </location>
</feature>
<keyword evidence="2" id="KW-0694">RNA-binding</keyword>
<evidence type="ECO:0000313" key="7">
    <source>
        <dbReference type="EMBL" id="KAJ2753794.1"/>
    </source>
</evidence>
<dbReference type="InterPro" id="IPR033133">
    <property type="entry name" value="PUM-HD"/>
</dbReference>
<dbReference type="Gene3D" id="1.25.10.10">
    <property type="entry name" value="Leucine-rich Repeat Variant"/>
    <property type="match status" value="1"/>
</dbReference>
<name>A0A9W8GZ09_9FUNG</name>
<keyword evidence="8" id="KW-1185">Reference proteome</keyword>
<feature type="compositionally biased region" description="Low complexity" evidence="4">
    <location>
        <begin position="490"/>
        <end position="499"/>
    </location>
</feature>
<dbReference type="SMART" id="SM00360">
    <property type="entry name" value="RRM"/>
    <property type="match status" value="2"/>
</dbReference>
<evidence type="ECO:0000313" key="8">
    <source>
        <dbReference type="Proteomes" id="UP001140011"/>
    </source>
</evidence>
<feature type="region of interest" description="Disordered" evidence="4">
    <location>
        <begin position="401"/>
        <end position="445"/>
    </location>
</feature>
<evidence type="ECO:0000259" key="5">
    <source>
        <dbReference type="PROSITE" id="PS50102"/>
    </source>
</evidence>
<feature type="region of interest" description="Disordered" evidence="4">
    <location>
        <begin position="1113"/>
        <end position="1147"/>
    </location>
</feature>
<feature type="compositionally biased region" description="Low complexity" evidence="4">
    <location>
        <begin position="1282"/>
        <end position="1306"/>
    </location>
</feature>
<feature type="region of interest" description="Disordered" evidence="4">
    <location>
        <begin position="1280"/>
        <end position="1306"/>
    </location>
</feature>
<evidence type="ECO:0000256" key="1">
    <source>
        <dbReference type="ARBA" id="ARBA00022737"/>
    </source>
</evidence>
<evidence type="ECO:0000256" key="4">
    <source>
        <dbReference type="SAM" id="MobiDB-lite"/>
    </source>
</evidence>
<gene>
    <name evidence="7" type="ORF">GGI19_002871</name>
</gene>
<feature type="compositionally biased region" description="Polar residues" evidence="4">
    <location>
        <begin position="472"/>
        <end position="489"/>
    </location>
</feature>
<feature type="compositionally biased region" description="Acidic residues" evidence="4">
    <location>
        <begin position="358"/>
        <end position="368"/>
    </location>
</feature>
<dbReference type="InterPro" id="IPR035979">
    <property type="entry name" value="RBD_domain_sf"/>
</dbReference>
<feature type="region of interest" description="Disordered" evidence="4">
    <location>
        <begin position="140"/>
        <end position="161"/>
    </location>
</feature>
<dbReference type="Pfam" id="PF00806">
    <property type="entry name" value="PUF"/>
    <property type="match status" value="3"/>
</dbReference>
<dbReference type="EMBL" id="JANBUH010000161">
    <property type="protein sequence ID" value="KAJ2753794.1"/>
    <property type="molecule type" value="Genomic_DNA"/>
</dbReference>
<dbReference type="PROSITE" id="PS50302">
    <property type="entry name" value="PUM"/>
    <property type="match status" value="1"/>
</dbReference>
<organism evidence="7 8">
    <name type="scientific">Coemansia pectinata</name>
    <dbReference type="NCBI Taxonomy" id="1052879"/>
    <lineage>
        <taxon>Eukaryota</taxon>
        <taxon>Fungi</taxon>
        <taxon>Fungi incertae sedis</taxon>
        <taxon>Zoopagomycota</taxon>
        <taxon>Kickxellomycotina</taxon>
        <taxon>Kickxellomycetes</taxon>
        <taxon>Kickxellales</taxon>
        <taxon>Kickxellaceae</taxon>
        <taxon>Coemansia</taxon>
    </lineage>
</organism>
<dbReference type="PANTHER" id="PTHR47093:SF1">
    <property type="entry name" value="PROTEIN JSN1-RELATED"/>
    <property type="match status" value="1"/>
</dbReference>
<dbReference type="Pfam" id="PF00076">
    <property type="entry name" value="RRM_1"/>
    <property type="match status" value="2"/>
</dbReference>
<dbReference type="Gene3D" id="3.30.70.330">
    <property type="match status" value="2"/>
</dbReference>
<dbReference type="PANTHER" id="PTHR47093">
    <property type="entry name" value="PROTEIN JSN1-RELATED"/>
    <property type="match status" value="1"/>
</dbReference>
<proteinExistence type="predicted"/>
<feature type="domain" description="RRM" evidence="5">
    <location>
        <begin position="617"/>
        <end position="689"/>
    </location>
</feature>
<feature type="compositionally biased region" description="Low complexity" evidence="4">
    <location>
        <begin position="11"/>
        <end position="22"/>
    </location>
</feature>
<dbReference type="InterPro" id="IPR052645">
    <property type="entry name" value="Pumilio_domain_protein"/>
</dbReference>
<dbReference type="OrthoDB" id="2017782at2759"/>
<evidence type="ECO:0000259" key="6">
    <source>
        <dbReference type="PROSITE" id="PS50303"/>
    </source>
</evidence>
<feature type="region of interest" description="Disordered" evidence="4">
    <location>
        <begin position="1"/>
        <end position="65"/>
    </location>
</feature>
<comment type="caution">
    <text evidence="7">The sequence shown here is derived from an EMBL/GenBank/DDBJ whole genome shotgun (WGS) entry which is preliminary data.</text>
</comment>
<dbReference type="InterPro" id="IPR000504">
    <property type="entry name" value="RRM_dom"/>
</dbReference>